<dbReference type="GO" id="GO:0103016">
    <property type="term" value="F:tRNA-uridine 2-sulfurtransferase activity"/>
    <property type="evidence" value="ECO:0007669"/>
    <property type="project" value="UniProtKB-EC"/>
</dbReference>
<feature type="binding site" evidence="9">
    <location>
        <position position="32"/>
    </location>
    <ligand>
        <name>ATP</name>
        <dbReference type="ChEBI" id="CHEBI:30616"/>
    </ligand>
</feature>
<proteinExistence type="inferred from homology"/>
<feature type="region of interest" description="Interaction with tRNA" evidence="9">
    <location>
        <begin position="286"/>
        <end position="287"/>
    </location>
</feature>
<evidence type="ECO:0000256" key="2">
    <source>
        <dbReference type="ARBA" id="ARBA00022679"/>
    </source>
</evidence>
<dbReference type="EMBL" id="BDME01000002">
    <property type="protein sequence ID" value="GAX87829.1"/>
    <property type="molecule type" value="Genomic_DNA"/>
</dbReference>
<sequence length="340" mass="38758">MRVLMGVSGGVDSAVATYLLKQKGYEVIGIYLKMHRGVNHKENLEKIEKISKKIGFEYVVEDVEEEFQKEVYEYFVKSYEVGATPNPCAMCNRKIKFGIFMNFLEKYNCQKAATGHYVRNDGEFLYEAKDKNKDQSYFLFGIKKEILPKVIFPLGDYTKDEIKEIAKKIGLDEFANQKESQDICFIDTNYIEVLKNHFNPQKKGIVVDKSGKKIGYHKGYAFYTIGQRKGFNLFKAHKPHYVIGIDAKANKLIVGEKKDLEKRTVFLKGVNLFIDKNEFAALSKVRYRAPKLPSVVKMESKTKAVVKFLEPAVGVAKGQACVFYDGEKLLGGGWIRGAKK</sequence>
<dbReference type="AlphaFoldDB" id="A0A292YF32"/>
<evidence type="ECO:0000313" key="13">
    <source>
        <dbReference type="Proteomes" id="UP000217944"/>
    </source>
</evidence>
<feature type="domain" description="tRNA-specific 2-thiouridylase MnmA-like C-terminal" evidence="10">
    <location>
        <begin position="276"/>
        <end position="335"/>
    </location>
</feature>
<dbReference type="OrthoDB" id="9800696at2"/>
<dbReference type="InterPro" id="IPR046884">
    <property type="entry name" value="MnmA-like_central"/>
</dbReference>
<keyword evidence="6 9" id="KW-0694">RNA-binding</keyword>
<evidence type="ECO:0000256" key="6">
    <source>
        <dbReference type="ARBA" id="ARBA00022884"/>
    </source>
</evidence>
<keyword evidence="5 9" id="KW-0067">ATP-binding</keyword>
<dbReference type="CDD" id="cd01998">
    <property type="entry name" value="MnmA_TRMU-like"/>
    <property type="match status" value="1"/>
</dbReference>
<feature type="active site" description="Cysteine persulfide intermediate" evidence="9">
    <location>
        <position position="184"/>
    </location>
</feature>
<dbReference type="Proteomes" id="UP000217944">
    <property type="component" value="Unassembled WGS sequence"/>
</dbReference>
<comment type="function">
    <text evidence="9">Catalyzes the 2-thiolation of uridine at the wobble position (U34) of tRNA, leading to the formation of s(2)U34.</text>
</comment>
<reference evidence="12 13" key="1">
    <citation type="journal article" date="2017" name="Syst. Appl. Microbiol.">
        <title>Lebetimonas natsushimae sp. nov., a novel strictly anaerobic, moderately thermophilic chemoautotroph isolated from a deep-sea hydrothermal vent polychaete nest in the Mid-Okinawa Trough.</title>
        <authorList>
            <person name="Nagata R."/>
            <person name="Takaki Y."/>
            <person name="Tame A."/>
            <person name="Nunoura T."/>
            <person name="Muto H."/>
            <person name="Mino S."/>
            <person name="Sawayama S."/>
            <person name="Takai K."/>
            <person name="Nakagawa S."/>
        </authorList>
    </citation>
    <scope>NUCLEOTIDE SEQUENCE [LARGE SCALE GENOMIC DNA]</scope>
    <source>
        <strain evidence="12 13">HS1857</strain>
    </source>
</reference>
<dbReference type="InterPro" id="IPR023382">
    <property type="entry name" value="MnmA-like_central_sf"/>
</dbReference>
<dbReference type="GO" id="GO:0005737">
    <property type="term" value="C:cytoplasm"/>
    <property type="evidence" value="ECO:0007669"/>
    <property type="project" value="UniProtKB-SubCell"/>
</dbReference>
<dbReference type="Gene3D" id="2.40.30.10">
    <property type="entry name" value="Translation factors"/>
    <property type="match status" value="1"/>
</dbReference>
<keyword evidence="7" id="KW-1015">Disulfide bond</keyword>
<dbReference type="Gene3D" id="2.30.30.280">
    <property type="entry name" value="Adenine nucleotide alpha hydrolases-like domains"/>
    <property type="match status" value="1"/>
</dbReference>
<comment type="caution">
    <text evidence="12">The sequence shown here is derived from an EMBL/GenBank/DDBJ whole genome shotgun (WGS) entry which is preliminary data.</text>
</comment>
<comment type="catalytic activity">
    <reaction evidence="8 9">
        <text>S-sulfanyl-L-cysteinyl-[protein] + uridine(34) in tRNA + AH2 + ATP = 2-thiouridine(34) in tRNA + L-cysteinyl-[protein] + A + AMP + diphosphate + H(+)</text>
        <dbReference type="Rhea" id="RHEA:47032"/>
        <dbReference type="Rhea" id="RHEA-COMP:10131"/>
        <dbReference type="Rhea" id="RHEA-COMP:11726"/>
        <dbReference type="Rhea" id="RHEA-COMP:11727"/>
        <dbReference type="Rhea" id="RHEA-COMP:11728"/>
        <dbReference type="ChEBI" id="CHEBI:13193"/>
        <dbReference type="ChEBI" id="CHEBI:15378"/>
        <dbReference type="ChEBI" id="CHEBI:17499"/>
        <dbReference type="ChEBI" id="CHEBI:29950"/>
        <dbReference type="ChEBI" id="CHEBI:30616"/>
        <dbReference type="ChEBI" id="CHEBI:33019"/>
        <dbReference type="ChEBI" id="CHEBI:61963"/>
        <dbReference type="ChEBI" id="CHEBI:65315"/>
        <dbReference type="ChEBI" id="CHEBI:87170"/>
        <dbReference type="ChEBI" id="CHEBI:456215"/>
        <dbReference type="EC" id="2.8.1.13"/>
    </reaction>
</comment>
<dbReference type="PANTHER" id="PTHR11933:SF5">
    <property type="entry name" value="MITOCHONDRIAL TRNA-SPECIFIC 2-THIOURIDYLASE 1"/>
    <property type="match status" value="1"/>
</dbReference>
<accession>A0A292YF32</accession>
<evidence type="ECO:0000256" key="4">
    <source>
        <dbReference type="ARBA" id="ARBA00022741"/>
    </source>
</evidence>
<evidence type="ECO:0000256" key="7">
    <source>
        <dbReference type="ARBA" id="ARBA00023157"/>
    </source>
</evidence>
<name>A0A292YF32_9BACT</name>
<evidence type="ECO:0000256" key="8">
    <source>
        <dbReference type="ARBA" id="ARBA00051542"/>
    </source>
</evidence>
<keyword evidence="4 9" id="KW-0547">Nucleotide-binding</keyword>
<evidence type="ECO:0000313" key="12">
    <source>
        <dbReference type="EMBL" id="GAX87829.1"/>
    </source>
</evidence>
<evidence type="ECO:0000259" key="10">
    <source>
        <dbReference type="Pfam" id="PF20258"/>
    </source>
</evidence>
<dbReference type="Pfam" id="PF20259">
    <property type="entry name" value="tRNA_Me_trans_M"/>
    <property type="match status" value="1"/>
</dbReference>
<organism evidence="12 13">
    <name type="scientific">Lebetimonas natsushimae</name>
    <dbReference type="NCBI Taxonomy" id="1936991"/>
    <lineage>
        <taxon>Bacteria</taxon>
        <taxon>Pseudomonadati</taxon>
        <taxon>Campylobacterota</taxon>
        <taxon>Epsilonproteobacteria</taxon>
        <taxon>Nautiliales</taxon>
        <taxon>Nautiliaceae</taxon>
        <taxon>Lebetimonas</taxon>
    </lineage>
</organism>
<keyword evidence="9" id="KW-0963">Cytoplasm</keyword>
<feature type="site" description="Interaction with tRNA" evidence="9">
    <location>
        <position position="319"/>
    </location>
</feature>
<dbReference type="RefSeq" id="WP_096259301.1">
    <property type="nucleotide sequence ID" value="NZ_BDME01000002.1"/>
</dbReference>
<evidence type="ECO:0000256" key="3">
    <source>
        <dbReference type="ARBA" id="ARBA00022694"/>
    </source>
</evidence>
<dbReference type="InterPro" id="IPR004506">
    <property type="entry name" value="MnmA-like"/>
</dbReference>
<dbReference type="EC" id="2.8.1.13" evidence="9"/>
<evidence type="ECO:0000256" key="1">
    <source>
        <dbReference type="ARBA" id="ARBA00022555"/>
    </source>
</evidence>
<comment type="caution">
    <text evidence="9">Lacks conserved residue(s) required for the propagation of feature annotation.</text>
</comment>
<dbReference type="GO" id="GO:0002143">
    <property type="term" value="P:tRNA wobble position uridine thiolation"/>
    <property type="evidence" value="ECO:0007669"/>
    <property type="project" value="TreeGrafter"/>
</dbReference>
<dbReference type="InterPro" id="IPR046885">
    <property type="entry name" value="MnmA-like_C"/>
</dbReference>
<dbReference type="NCBIfam" id="NF001138">
    <property type="entry name" value="PRK00143.1"/>
    <property type="match status" value="1"/>
</dbReference>
<feature type="binding site" evidence="9">
    <location>
        <begin position="6"/>
        <end position="13"/>
    </location>
    <ligand>
        <name>ATP</name>
        <dbReference type="ChEBI" id="CHEBI:30616"/>
    </ligand>
</feature>
<dbReference type="Pfam" id="PF20258">
    <property type="entry name" value="tRNA_Me_trans_C"/>
    <property type="match status" value="1"/>
</dbReference>
<protein>
    <recommendedName>
        <fullName evidence="9">tRNA-specific 2-thiouridylase MnmA</fullName>
        <ecNumber evidence="9">2.8.1.13</ecNumber>
    </recommendedName>
</protein>
<feature type="binding site" evidence="9">
    <location>
        <position position="115"/>
    </location>
    <ligand>
        <name>ATP</name>
        <dbReference type="ChEBI" id="CHEBI:30616"/>
    </ligand>
</feature>
<dbReference type="Pfam" id="PF03054">
    <property type="entry name" value="tRNA_Me_trans"/>
    <property type="match status" value="1"/>
</dbReference>
<comment type="subcellular location">
    <subcellularLocation>
        <location evidence="9">Cytoplasm</location>
    </subcellularLocation>
</comment>
<feature type="domain" description="tRNA-specific 2-thiouridylase MnmA-like central" evidence="11">
    <location>
        <begin position="193"/>
        <end position="256"/>
    </location>
</feature>
<dbReference type="FunFam" id="2.30.30.280:FF:000001">
    <property type="entry name" value="tRNA-specific 2-thiouridylase MnmA"/>
    <property type="match status" value="1"/>
</dbReference>
<dbReference type="HAMAP" id="MF_00144">
    <property type="entry name" value="tRNA_thiouridyl_MnmA"/>
    <property type="match status" value="1"/>
</dbReference>
<feature type="region of interest" description="Interaction with tRNA" evidence="9">
    <location>
        <begin position="133"/>
        <end position="135"/>
    </location>
</feature>
<dbReference type="GO" id="GO:0000049">
    <property type="term" value="F:tRNA binding"/>
    <property type="evidence" value="ECO:0007669"/>
    <property type="project" value="UniProtKB-KW"/>
</dbReference>
<dbReference type="PANTHER" id="PTHR11933">
    <property type="entry name" value="TRNA 5-METHYLAMINOMETHYL-2-THIOURIDYLATE -METHYLTRANSFERASE"/>
    <property type="match status" value="1"/>
</dbReference>
<comment type="similarity">
    <text evidence="9">Belongs to the MnmA/TRMU family.</text>
</comment>
<evidence type="ECO:0000256" key="5">
    <source>
        <dbReference type="ARBA" id="ARBA00022840"/>
    </source>
</evidence>
<feature type="active site" description="Nucleophile" evidence="9">
    <location>
        <position position="91"/>
    </location>
</feature>
<keyword evidence="2 9" id="KW-0808">Transferase</keyword>
<dbReference type="SUPFAM" id="SSF52402">
    <property type="entry name" value="Adenine nucleotide alpha hydrolases-like"/>
    <property type="match status" value="1"/>
</dbReference>
<evidence type="ECO:0000256" key="9">
    <source>
        <dbReference type="HAMAP-Rule" id="MF_00144"/>
    </source>
</evidence>
<keyword evidence="1 9" id="KW-0820">tRNA-binding</keyword>
<dbReference type="NCBIfam" id="TIGR00420">
    <property type="entry name" value="trmU"/>
    <property type="match status" value="1"/>
</dbReference>
<keyword evidence="13" id="KW-1185">Reference proteome</keyword>
<dbReference type="InterPro" id="IPR014729">
    <property type="entry name" value="Rossmann-like_a/b/a_fold"/>
</dbReference>
<dbReference type="GO" id="GO:0005524">
    <property type="term" value="F:ATP binding"/>
    <property type="evidence" value="ECO:0007669"/>
    <property type="project" value="UniProtKB-KW"/>
</dbReference>
<keyword evidence="3 9" id="KW-0819">tRNA processing</keyword>
<dbReference type="Gene3D" id="3.40.50.620">
    <property type="entry name" value="HUPs"/>
    <property type="match status" value="1"/>
</dbReference>
<evidence type="ECO:0000259" key="11">
    <source>
        <dbReference type="Pfam" id="PF20259"/>
    </source>
</evidence>
<feature type="site" description="Interaction with tRNA" evidence="9">
    <location>
        <position position="116"/>
    </location>
</feature>
<gene>
    <name evidence="9" type="primary">mnmA</name>
    <name evidence="12" type="ORF">LNAT_P1126</name>
</gene>